<evidence type="ECO:0000313" key="8">
    <source>
        <dbReference type="Proteomes" id="UP000516260"/>
    </source>
</evidence>
<dbReference type="EMBL" id="SWLE01000016">
    <property type="protein sequence ID" value="TNM91157.1"/>
    <property type="molecule type" value="Genomic_DNA"/>
</dbReference>
<feature type="transmembrane region" description="Helical" evidence="5">
    <location>
        <begin position="324"/>
        <end position="353"/>
    </location>
</feature>
<dbReference type="PANTHER" id="PTHR22950:SF226">
    <property type="entry name" value="SODIUM-COUPLED NEUTRAL AMINO ACID TRANSPORTER 8-RELATED"/>
    <property type="match status" value="1"/>
</dbReference>
<dbReference type="GO" id="GO:0016020">
    <property type="term" value="C:membrane"/>
    <property type="evidence" value="ECO:0007669"/>
    <property type="project" value="UniProtKB-SubCell"/>
</dbReference>
<comment type="subcellular location">
    <subcellularLocation>
        <location evidence="1">Membrane</location>
        <topology evidence="1">Multi-pass membrane protein</topology>
    </subcellularLocation>
</comment>
<evidence type="ECO:0000256" key="3">
    <source>
        <dbReference type="ARBA" id="ARBA00022989"/>
    </source>
</evidence>
<dbReference type="PANTHER" id="PTHR22950">
    <property type="entry name" value="AMINO ACID TRANSPORTER"/>
    <property type="match status" value="1"/>
</dbReference>
<keyword evidence="8" id="KW-1185">Reference proteome</keyword>
<keyword evidence="3 5" id="KW-1133">Transmembrane helix</keyword>
<feature type="transmembrane region" description="Helical" evidence="5">
    <location>
        <begin position="154"/>
        <end position="171"/>
    </location>
</feature>
<feature type="transmembrane region" description="Helical" evidence="5">
    <location>
        <begin position="374"/>
        <end position="391"/>
    </location>
</feature>
<gene>
    <name evidence="7" type="ORF">fugu_003446</name>
</gene>
<dbReference type="Proteomes" id="UP000516260">
    <property type="component" value="Chromosome 3"/>
</dbReference>
<evidence type="ECO:0000256" key="1">
    <source>
        <dbReference type="ARBA" id="ARBA00004141"/>
    </source>
</evidence>
<feature type="transmembrane region" description="Helical" evidence="5">
    <location>
        <begin position="103"/>
        <end position="123"/>
    </location>
</feature>
<proteinExistence type="predicted"/>
<accession>A0A4Z2BHE4</accession>
<reference evidence="7 8" key="1">
    <citation type="submission" date="2019-04" db="EMBL/GenBank/DDBJ databases">
        <title>The sequence and de novo assembly of Takifugu bimaculatus genome using PacBio and Hi-C technologies.</title>
        <authorList>
            <person name="Xu P."/>
            <person name="Liu B."/>
            <person name="Zhou Z."/>
        </authorList>
    </citation>
    <scope>NUCLEOTIDE SEQUENCE [LARGE SCALE GENOMIC DNA]</scope>
    <source>
        <strain evidence="7">TB-2018</strain>
        <tissue evidence="7">Muscle</tissue>
    </source>
</reference>
<name>A0A4Z2BHE4_9TELE</name>
<feature type="transmembrane region" description="Helical" evidence="5">
    <location>
        <begin position="253"/>
        <end position="273"/>
    </location>
</feature>
<dbReference type="InterPro" id="IPR013057">
    <property type="entry name" value="AA_transpt_TM"/>
</dbReference>
<dbReference type="AlphaFoldDB" id="A0A4Z2BHE4"/>
<feature type="transmembrane region" description="Helical" evidence="5">
    <location>
        <begin position="397"/>
        <end position="420"/>
    </location>
</feature>
<feature type="transmembrane region" description="Helical" evidence="5">
    <location>
        <begin position="183"/>
        <end position="202"/>
    </location>
</feature>
<evidence type="ECO:0000256" key="2">
    <source>
        <dbReference type="ARBA" id="ARBA00022692"/>
    </source>
</evidence>
<keyword evidence="4 5" id="KW-0472">Membrane</keyword>
<evidence type="ECO:0000313" key="7">
    <source>
        <dbReference type="EMBL" id="TNM91157.1"/>
    </source>
</evidence>
<feature type="transmembrane region" description="Helical" evidence="5">
    <location>
        <begin position="24"/>
        <end position="43"/>
    </location>
</feature>
<dbReference type="Pfam" id="PF01490">
    <property type="entry name" value="Aa_trans"/>
    <property type="match status" value="2"/>
</dbReference>
<evidence type="ECO:0000256" key="4">
    <source>
        <dbReference type="ARBA" id="ARBA00023136"/>
    </source>
</evidence>
<feature type="transmembrane region" description="Helical" evidence="5">
    <location>
        <begin position="63"/>
        <end position="82"/>
    </location>
</feature>
<feature type="domain" description="Amino acid transporter transmembrane" evidence="6">
    <location>
        <begin position="28"/>
        <end position="276"/>
    </location>
</feature>
<evidence type="ECO:0000259" key="6">
    <source>
        <dbReference type="Pfam" id="PF01490"/>
    </source>
</evidence>
<evidence type="ECO:0000256" key="5">
    <source>
        <dbReference type="SAM" id="Phobius"/>
    </source>
</evidence>
<organism evidence="7 8">
    <name type="scientific">Takifugu bimaculatus</name>
    <dbReference type="NCBI Taxonomy" id="433685"/>
    <lineage>
        <taxon>Eukaryota</taxon>
        <taxon>Metazoa</taxon>
        <taxon>Chordata</taxon>
        <taxon>Craniata</taxon>
        <taxon>Vertebrata</taxon>
        <taxon>Euteleostomi</taxon>
        <taxon>Actinopterygii</taxon>
        <taxon>Neopterygii</taxon>
        <taxon>Teleostei</taxon>
        <taxon>Neoteleostei</taxon>
        <taxon>Acanthomorphata</taxon>
        <taxon>Eupercaria</taxon>
        <taxon>Tetraodontiformes</taxon>
        <taxon>Tetradontoidea</taxon>
        <taxon>Tetraodontidae</taxon>
        <taxon>Takifugu</taxon>
    </lineage>
</organism>
<feature type="transmembrane region" description="Helical" evidence="5">
    <location>
        <begin position="432"/>
        <end position="458"/>
    </location>
</feature>
<protein>
    <recommendedName>
        <fullName evidence="6">Amino acid transporter transmembrane domain-containing protein</fullName>
    </recommendedName>
</protein>
<sequence length="464" mass="51143">MEELARESISLLAHSSSHADPPRLGSFGAVFIMLKSALGAGLLNFPWAFQKAGGVATATTVELVSLVFLISGLVILGYASSVSRQNTYQDVVREVCGRAIGKLCEVCFCFNLFMICVAFLVVVQDQLEKLCISLYQSITGSLEEEMPYHWYTDHRFALFIMCLIIILPLSIPKEIGIQKYTSVLGTLAASYLCVAVIVKYYLMESHPVLIPPDNSQGINSWGSMFSVVPTICFGFQCHEACIAIYSSMENQKLSHWVLISVLSMIFCLVIYTLTGQFTSSMSTRVPPANLLITPTAGVYGFLTFGQEVASDILMSYPGSDVVIIISRLLFGISIVTIYPIILLLGRSVILNLVVRLQRNRRGVVTKSFESRCRVILTVIWIAVTLLIAMYVPDMSEVISVIGGISAFFIFIFPGLCLVFTMETEAVTHTVRWSLTAWGVITIVVGSFIFGQSTSIALMELLHKF</sequence>
<comment type="caution">
    <text evidence="7">The sequence shown here is derived from an EMBL/GenBank/DDBJ whole genome shotgun (WGS) entry which is preliminary data.</text>
</comment>
<dbReference type="GO" id="GO:0015179">
    <property type="term" value="F:L-amino acid transmembrane transporter activity"/>
    <property type="evidence" value="ECO:0007669"/>
    <property type="project" value="TreeGrafter"/>
</dbReference>
<keyword evidence="2 5" id="KW-0812">Transmembrane</keyword>
<feature type="domain" description="Amino acid transporter transmembrane" evidence="6">
    <location>
        <begin position="295"/>
        <end position="453"/>
    </location>
</feature>